<dbReference type="OrthoDB" id="689554at2759"/>
<proteinExistence type="predicted"/>
<feature type="compositionally biased region" description="Polar residues" evidence="1">
    <location>
        <begin position="90"/>
        <end position="101"/>
    </location>
</feature>
<accession>A0A5J9W152</accession>
<protein>
    <recommendedName>
        <fullName evidence="4">Myb/SANT-like domain-containing protein</fullName>
    </recommendedName>
</protein>
<dbReference type="PANTHER" id="PTHR46934">
    <property type="entry name" value="MYB_DNA-BIND_3 DOMAIN-CONTAINING PROTEIN-RELATED"/>
    <property type="match status" value="1"/>
</dbReference>
<comment type="caution">
    <text evidence="2">The sequence shown here is derived from an EMBL/GenBank/DDBJ whole genome shotgun (WGS) entry which is preliminary data.</text>
</comment>
<gene>
    <name evidence="2" type="ORF">EJB05_08901</name>
</gene>
<feature type="region of interest" description="Disordered" evidence="1">
    <location>
        <begin position="88"/>
        <end position="157"/>
    </location>
</feature>
<sequence length="199" mass="22542">MIEGEPFLWDNLIVTYPKAKKFRNNKATFPLYDTLGELYDGHLAEGTYNVTSNMAASTHDTLGRADNAARLNSNLDAIYDLDAGVEVQGNEDTNYETISDSPTREDNDEAEHSRNMEETMEAGAASNAQRSQRRHAPTSRNRGEKEQKRPRSSAANIEGMMEQYLDMRMKQSEMMLPCYKRNNTLLNAQISQSRSVYLC</sequence>
<evidence type="ECO:0008006" key="4">
    <source>
        <dbReference type="Google" id="ProtNLM"/>
    </source>
</evidence>
<dbReference type="EMBL" id="RWGY01000005">
    <property type="protein sequence ID" value="TVU42492.1"/>
    <property type="molecule type" value="Genomic_DNA"/>
</dbReference>
<keyword evidence="3" id="KW-1185">Reference proteome</keyword>
<feature type="compositionally biased region" description="Basic and acidic residues" evidence="1">
    <location>
        <begin position="102"/>
        <end position="117"/>
    </location>
</feature>
<reference evidence="2 3" key="1">
    <citation type="journal article" date="2019" name="Sci. Rep.">
        <title>A high-quality genome of Eragrostis curvula grass provides insights into Poaceae evolution and supports new strategies to enhance forage quality.</title>
        <authorList>
            <person name="Carballo J."/>
            <person name="Santos B.A.C.M."/>
            <person name="Zappacosta D."/>
            <person name="Garbus I."/>
            <person name="Selva J.P."/>
            <person name="Gallo C.A."/>
            <person name="Diaz A."/>
            <person name="Albertini E."/>
            <person name="Caccamo M."/>
            <person name="Echenique V."/>
        </authorList>
    </citation>
    <scope>NUCLEOTIDE SEQUENCE [LARGE SCALE GENOMIC DNA]</scope>
    <source>
        <strain evidence="3">cv. Victoria</strain>
        <tissue evidence="2">Leaf</tissue>
    </source>
</reference>
<dbReference type="AlphaFoldDB" id="A0A5J9W152"/>
<evidence type="ECO:0000256" key="1">
    <source>
        <dbReference type="SAM" id="MobiDB-lite"/>
    </source>
</evidence>
<dbReference type="Proteomes" id="UP000324897">
    <property type="component" value="Unassembled WGS sequence"/>
</dbReference>
<name>A0A5J9W152_9POAL</name>
<dbReference type="Gramene" id="TVU42492">
    <property type="protein sequence ID" value="TVU42492"/>
    <property type="gene ID" value="EJB05_08901"/>
</dbReference>
<evidence type="ECO:0000313" key="2">
    <source>
        <dbReference type="EMBL" id="TVU42492.1"/>
    </source>
</evidence>
<organism evidence="2 3">
    <name type="scientific">Eragrostis curvula</name>
    <name type="common">weeping love grass</name>
    <dbReference type="NCBI Taxonomy" id="38414"/>
    <lineage>
        <taxon>Eukaryota</taxon>
        <taxon>Viridiplantae</taxon>
        <taxon>Streptophyta</taxon>
        <taxon>Embryophyta</taxon>
        <taxon>Tracheophyta</taxon>
        <taxon>Spermatophyta</taxon>
        <taxon>Magnoliopsida</taxon>
        <taxon>Liliopsida</taxon>
        <taxon>Poales</taxon>
        <taxon>Poaceae</taxon>
        <taxon>PACMAD clade</taxon>
        <taxon>Chloridoideae</taxon>
        <taxon>Eragrostideae</taxon>
        <taxon>Eragrostidinae</taxon>
        <taxon>Eragrostis</taxon>
    </lineage>
</organism>
<evidence type="ECO:0000313" key="3">
    <source>
        <dbReference type="Proteomes" id="UP000324897"/>
    </source>
</evidence>